<evidence type="ECO:0000256" key="8">
    <source>
        <dbReference type="ARBA" id="ARBA00049047"/>
    </source>
</evidence>
<accession>A0A0C3JBF0</accession>
<evidence type="ECO:0000313" key="11">
    <source>
        <dbReference type="Proteomes" id="UP000054217"/>
    </source>
</evidence>
<evidence type="ECO:0000256" key="2">
    <source>
        <dbReference type="ARBA" id="ARBA00011270"/>
    </source>
</evidence>
<dbReference type="InterPro" id="IPR002028">
    <property type="entry name" value="Trp_synthase_suA"/>
</dbReference>
<reference evidence="10 11" key="1">
    <citation type="submission" date="2014-04" db="EMBL/GenBank/DDBJ databases">
        <authorList>
            <consortium name="DOE Joint Genome Institute"/>
            <person name="Kuo A."/>
            <person name="Kohler A."/>
            <person name="Costa M.D."/>
            <person name="Nagy L.G."/>
            <person name="Floudas D."/>
            <person name="Copeland A."/>
            <person name="Barry K.W."/>
            <person name="Cichocki N."/>
            <person name="Veneault-Fourrey C."/>
            <person name="LaButti K."/>
            <person name="Lindquist E.A."/>
            <person name="Lipzen A."/>
            <person name="Lundell T."/>
            <person name="Morin E."/>
            <person name="Murat C."/>
            <person name="Sun H."/>
            <person name="Tunlid A."/>
            <person name="Henrissat B."/>
            <person name="Grigoriev I.V."/>
            <person name="Hibbett D.S."/>
            <person name="Martin F."/>
            <person name="Nordberg H.P."/>
            <person name="Cantor M.N."/>
            <person name="Hua S.X."/>
        </authorList>
    </citation>
    <scope>NUCLEOTIDE SEQUENCE [LARGE SCALE GENOMIC DNA]</scope>
    <source>
        <strain evidence="10 11">Marx 270</strain>
    </source>
</reference>
<dbReference type="OrthoDB" id="2643261at2759"/>
<evidence type="ECO:0000256" key="9">
    <source>
        <dbReference type="SAM" id="Phobius"/>
    </source>
</evidence>
<dbReference type="GO" id="GO:0005829">
    <property type="term" value="C:cytosol"/>
    <property type="evidence" value="ECO:0007669"/>
    <property type="project" value="TreeGrafter"/>
</dbReference>
<dbReference type="InParanoid" id="A0A0C3JBF0"/>
<evidence type="ECO:0000256" key="7">
    <source>
        <dbReference type="ARBA" id="ARBA00023239"/>
    </source>
</evidence>
<dbReference type="AlphaFoldDB" id="A0A0C3JBF0"/>
<dbReference type="Gene3D" id="3.20.20.70">
    <property type="entry name" value="Aldolase class I"/>
    <property type="match status" value="1"/>
</dbReference>
<dbReference type="EC" id="4.2.1.20" evidence="3"/>
<keyword evidence="4" id="KW-0028">Amino-acid biosynthesis</keyword>
<comment type="catalytic activity">
    <reaction evidence="8">
        <text>(1S,2R)-1-C-(indol-3-yl)glycerol 3-phosphate + L-serine = D-glyceraldehyde 3-phosphate + L-tryptophan + H2O</text>
        <dbReference type="Rhea" id="RHEA:10532"/>
        <dbReference type="ChEBI" id="CHEBI:15377"/>
        <dbReference type="ChEBI" id="CHEBI:33384"/>
        <dbReference type="ChEBI" id="CHEBI:57912"/>
        <dbReference type="ChEBI" id="CHEBI:58866"/>
        <dbReference type="ChEBI" id="CHEBI:59776"/>
        <dbReference type="EC" id="4.2.1.20"/>
    </reaction>
</comment>
<protein>
    <recommendedName>
        <fullName evidence="3">tryptophan synthase</fullName>
        <ecNumber evidence="3">4.2.1.20</ecNumber>
    </recommendedName>
</protein>
<proteinExistence type="predicted"/>
<dbReference type="UniPathway" id="UPA00035">
    <property type="reaction ID" value="UER00044"/>
</dbReference>
<dbReference type="PANTHER" id="PTHR43406">
    <property type="entry name" value="TRYPTOPHAN SYNTHASE, ALPHA CHAIN"/>
    <property type="match status" value="1"/>
</dbReference>
<keyword evidence="9" id="KW-0472">Membrane</keyword>
<dbReference type="EMBL" id="KN831963">
    <property type="protein sequence ID" value="KIO06403.1"/>
    <property type="molecule type" value="Genomic_DNA"/>
</dbReference>
<keyword evidence="5" id="KW-0822">Tryptophan biosynthesis</keyword>
<evidence type="ECO:0000256" key="4">
    <source>
        <dbReference type="ARBA" id="ARBA00022605"/>
    </source>
</evidence>
<dbReference type="Pfam" id="PF00290">
    <property type="entry name" value="Trp_syntA"/>
    <property type="match status" value="1"/>
</dbReference>
<dbReference type="Proteomes" id="UP000054217">
    <property type="component" value="Unassembled WGS sequence"/>
</dbReference>
<keyword evidence="7" id="KW-0456">Lyase</keyword>
<dbReference type="HOGENOM" id="CLU_1372702_0_0_1"/>
<comment type="pathway">
    <text evidence="1">Amino-acid biosynthesis; L-tryptophan biosynthesis; L-tryptophan from chorismate: step 5/5.</text>
</comment>
<keyword evidence="9" id="KW-0812">Transmembrane</keyword>
<keyword evidence="9" id="KW-1133">Transmembrane helix</keyword>
<dbReference type="GO" id="GO:0004834">
    <property type="term" value="F:tryptophan synthase activity"/>
    <property type="evidence" value="ECO:0007669"/>
    <property type="project" value="UniProtKB-EC"/>
</dbReference>
<evidence type="ECO:0000313" key="10">
    <source>
        <dbReference type="EMBL" id="KIO06403.1"/>
    </source>
</evidence>
<reference evidence="11" key="2">
    <citation type="submission" date="2015-01" db="EMBL/GenBank/DDBJ databases">
        <title>Evolutionary Origins and Diversification of the Mycorrhizal Mutualists.</title>
        <authorList>
            <consortium name="DOE Joint Genome Institute"/>
            <consortium name="Mycorrhizal Genomics Consortium"/>
            <person name="Kohler A."/>
            <person name="Kuo A."/>
            <person name="Nagy L.G."/>
            <person name="Floudas D."/>
            <person name="Copeland A."/>
            <person name="Barry K.W."/>
            <person name="Cichocki N."/>
            <person name="Veneault-Fourrey C."/>
            <person name="LaButti K."/>
            <person name="Lindquist E.A."/>
            <person name="Lipzen A."/>
            <person name="Lundell T."/>
            <person name="Morin E."/>
            <person name="Murat C."/>
            <person name="Riley R."/>
            <person name="Ohm R."/>
            <person name="Sun H."/>
            <person name="Tunlid A."/>
            <person name="Henrissat B."/>
            <person name="Grigoriev I.V."/>
            <person name="Hibbett D.S."/>
            <person name="Martin F."/>
        </authorList>
    </citation>
    <scope>NUCLEOTIDE SEQUENCE [LARGE SCALE GENOMIC DNA]</scope>
    <source>
        <strain evidence="11">Marx 270</strain>
    </source>
</reference>
<name>A0A0C3JBF0_PISTI</name>
<keyword evidence="6" id="KW-0057">Aromatic amino acid biosynthesis</keyword>
<dbReference type="CDD" id="cd04724">
    <property type="entry name" value="Tryptophan_synthase_alpha"/>
    <property type="match status" value="1"/>
</dbReference>
<sequence>MVSRQCLTRGEPCFCTSVTAGYPSEDDTVPILLEMQTGGADIIKIGVPFSDPIADRPAIQETNLVTLQNGVDYETIFAQIKSRSEQSLTFLVLLMGYYNPILACGEDKALQDARDDGTNGCIMVDLPPEEASGFCEKYVKLACLMFFLCYRLPYLAPVADPFIYIVSCVSSSFIFAGRYRNMHTASPRWALLALPSKDS</sequence>
<organism evidence="10 11">
    <name type="scientific">Pisolithus tinctorius Marx 270</name>
    <dbReference type="NCBI Taxonomy" id="870435"/>
    <lineage>
        <taxon>Eukaryota</taxon>
        <taxon>Fungi</taxon>
        <taxon>Dikarya</taxon>
        <taxon>Basidiomycota</taxon>
        <taxon>Agaricomycotina</taxon>
        <taxon>Agaricomycetes</taxon>
        <taxon>Agaricomycetidae</taxon>
        <taxon>Boletales</taxon>
        <taxon>Sclerodermatineae</taxon>
        <taxon>Pisolithaceae</taxon>
        <taxon>Pisolithus</taxon>
    </lineage>
</organism>
<dbReference type="InterPro" id="IPR013785">
    <property type="entry name" value="Aldolase_TIM"/>
</dbReference>
<comment type="subunit">
    <text evidence="2">Tetramer of two alpha and two beta chains.</text>
</comment>
<evidence type="ECO:0000256" key="6">
    <source>
        <dbReference type="ARBA" id="ARBA00023141"/>
    </source>
</evidence>
<keyword evidence="11" id="KW-1185">Reference proteome</keyword>
<dbReference type="STRING" id="870435.A0A0C3JBF0"/>
<dbReference type="InterPro" id="IPR011060">
    <property type="entry name" value="RibuloseP-bd_barrel"/>
</dbReference>
<feature type="transmembrane region" description="Helical" evidence="9">
    <location>
        <begin position="162"/>
        <end position="179"/>
    </location>
</feature>
<dbReference type="SUPFAM" id="SSF51366">
    <property type="entry name" value="Ribulose-phoshate binding barrel"/>
    <property type="match status" value="1"/>
</dbReference>
<evidence type="ECO:0000256" key="3">
    <source>
        <dbReference type="ARBA" id="ARBA00012043"/>
    </source>
</evidence>
<evidence type="ECO:0000256" key="5">
    <source>
        <dbReference type="ARBA" id="ARBA00022822"/>
    </source>
</evidence>
<gene>
    <name evidence="10" type="ORF">M404DRAFT_481447</name>
</gene>
<dbReference type="PANTHER" id="PTHR43406:SF1">
    <property type="entry name" value="TRYPTOPHAN SYNTHASE ALPHA CHAIN, CHLOROPLASTIC"/>
    <property type="match status" value="1"/>
</dbReference>
<evidence type="ECO:0000256" key="1">
    <source>
        <dbReference type="ARBA" id="ARBA00004733"/>
    </source>
</evidence>